<dbReference type="Proteomes" id="UP001516023">
    <property type="component" value="Unassembled WGS sequence"/>
</dbReference>
<reference evidence="1 2" key="1">
    <citation type="journal article" date="2020" name="G3 (Bethesda)">
        <title>Improved Reference Genome for Cyclotella cryptica CCMP332, a Model for Cell Wall Morphogenesis, Salinity Adaptation, and Lipid Production in Diatoms (Bacillariophyta).</title>
        <authorList>
            <person name="Roberts W.R."/>
            <person name="Downey K.M."/>
            <person name="Ruck E.C."/>
            <person name="Traller J.C."/>
            <person name="Alverson A.J."/>
        </authorList>
    </citation>
    <scope>NUCLEOTIDE SEQUENCE [LARGE SCALE GENOMIC DNA]</scope>
    <source>
        <strain evidence="1 2">CCMP332</strain>
    </source>
</reference>
<protein>
    <submittedName>
        <fullName evidence="1">Uncharacterized protein</fullName>
    </submittedName>
</protein>
<dbReference type="AlphaFoldDB" id="A0ABD3QAI6"/>
<proteinExistence type="predicted"/>
<accession>A0ABD3QAI6</accession>
<organism evidence="1 2">
    <name type="scientific">Cyclotella cryptica</name>
    <dbReference type="NCBI Taxonomy" id="29204"/>
    <lineage>
        <taxon>Eukaryota</taxon>
        <taxon>Sar</taxon>
        <taxon>Stramenopiles</taxon>
        <taxon>Ochrophyta</taxon>
        <taxon>Bacillariophyta</taxon>
        <taxon>Coscinodiscophyceae</taxon>
        <taxon>Thalassiosirophycidae</taxon>
        <taxon>Stephanodiscales</taxon>
        <taxon>Stephanodiscaceae</taxon>
        <taxon>Cyclotella</taxon>
    </lineage>
</organism>
<keyword evidence="2" id="KW-1185">Reference proteome</keyword>
<name>A0ABD3QAI6_9STRA</name>
<evidence type="ECO:0000313" key="1">
    <source>
        <dbReference type="EMBL" id="KAL3797087.1"/>
    </source>
</evidence>
<dbReference type="EMBL" id="JABMIG020000057">
    <property type="protein sequence ID" value="KAL3797087.1"/>
    <property type="molecule type" value="Genomic_DNA"/>
</dbReference>
<comment type="caution">
    <text evidence="1">The sequence shown here is derived from an EMBL/GenBank/DDBJ whole genome shotgun (WGS) entry which is preliminary data.</text>
</comment>
<gene>
    <name evidence="1" type="ORF">HJC23_000425</name>
</gene>
<sequence>MNALSVRQKIEARPGNLYSTEPRTLAFTQGALFSFPIHSTAYESDAATIRIPGGLRLCLHSVSVNHKEMTEYVKTSAAQGVSLKFSSEENGEMLVVWTYDKDRSGDCWQTGLGIEGELK</sequence>
<evidence type="ECO:0000313" key="2">
    <source>
        <dbReference type="Proteomes" id="UP001516023"/>
    </source>
</evidence>